<dbReference type="EMBL" id="CP000774">
    <property type="protein sequence ID" value="ABS62482.1"/>
    <property type="molecule type" value="Genomic_DNA"/>
</dbReference>
<sequence>MLIAIGAASAPFDAFSGSPYTDFDTICTKDAGLRINEPVDDVSGYAIYPGEGEPSVEEIVSGHVSDAPALGGCFPCIEELVKNGYQYVEAFYVSAKDRRFSPFVEHQDYFVSKTGLYRYELIERDRGNNACGPFDRMLHESERLLDVNPAFVDTTMRRLALDYRAHSSQMEGKCVSVTSIDRFSAPYRIGKSREVIDRPDGAIIYRKRTFVESADGTVVAEGIFYSYYEQRPAHHIAIAERRCGSLILPPLTELLRPHSAHSDSSEAR</sequence>
<dbReference type="eggNOG" id="ENOG502ZDA5">
    <property type="taxonomic scope" value="Bacteria"/>
</dbReference>
<reference evidence="1 2" key="1">
    <citation type="journal article" date="2011" name="Stand. Genomic Sci.">
        <title>Complete genome sequence of Parvibaculum lavamentivorans type strain (DS-1(T)).</title>
        <authorList>
            <person name="Schleheck D."/>
            <person name="Weiss M."/>
            <person name="Pitluck S."/>
            <person name="Bruce D."/>
            <person name="Land M.L."/>
            <person name="Han S."/>
            <person name="Saunders E."/>
            <person name="Tapia R."/>
            <person name="Detter C."/>
            <person name="Brettin T."/>
            <person name="Han J."/>
            <person name="Woyke T."/>
            <person name="Goodwin L."/>
            <person name="Pennacchio L."/>
            <person name="Nolan M."/>
            <person name="Cook A.M."/>
            <person name="Kjelleberg S."/>
            <person name="Thomas T."/>
        </authorList>
    </citation>
    <scope>NUCLEOTIDE SEQUENCE [LARGE SCALE GENOMIC DNA]</scope>
    <source>
        <strain evidence="2">DS-1 / DSM 13023 / NCIMB 13966</strain>
    </source>
</reference>
<dbReference type="AlphaFoldDB" id="A7HRE9"/>
<proteinExistence type="predicted"/>
<evidence type="ECO:0000313" key="1">
    <source>
        <dbReference type="EMBL" id="ABS62482.1"/>
    </source>
</evidence>
<name>A7HRE9_PARL1</name>
<dbReference type="KEGG" id="pla:Plav_0859"/>
<dbReference type="STRING" id="402881.Plav_0859"/>
<evidence type="ECO:0000313" key="2">
    <source>
        <dbReference type="Proteomes" id="UP000006377"/>
    </source>
</evidence>
<accession>A7HRE9</accession>
<organism evidence="1 2">
    <name type="scientific">Parvibaculum lavamentivorans (strain DS-1 / DSM 13023 / NCIMB 13966)</name>
    <dbReference type="NCBI Taxonomy" id="402881"/>
    <lineage>
        <taxon>Bacteria</taxon>
        <taxon>Pseudomonadati</taxon>
        <taxon>Pseudomonadota</taxon>
        <taxon>Alphaproteobacteria</taxon>
        <taxon>Hyphomicrobiales</taxon>
        <taxon>Parvibaculaceae</taxon>
        <taxon>Parvibaculum</taxon>
    </lineage>
</organism>
<dbReference type="HOGENOM" id="CLU_1037655_0_0_5"/>
<gene>
    <name evidence="1" type="ordered locus">Plav_0859</name>
</gene>
<protein>
    <submittedName>
        <fullName evidence="1">Uncharacterized protein</fullName>
    </submittedName>
</protein>
<keyword evidence="2" id="KW-1185">Reference proteome</keyword>
<dbReference type="Proteomes" id="UP000006377">
    <property type="component" value="Chromosome"/>
</dbReference>